<evidence type="ECO:0000256" key="1">
    <source>
        <dbReference type="SAM" id="Phobius"/>
    </source>
</evidence>
<keyword evidence="1" id="KW-0812">Transmembrane</keyword>
<proteinExistence type="predicted"/>
<feature type="transmembrane region" description="Helical" evidence="1">
    <location>
        <begin position="25"/>
        <end position="42"/>
    </location>
</feature>
<sequence length="54" mass="6160">MSFTPKTSKIKRYTKLKTNKMRKRLFQIILIAILIVIIGIPFTNSVKSAGTYAD</sequence>
<organism evidence="2">
    <name type="scientific">marine sediment metagenome</name>
    <dbReference type="NCBI Taxonomy" id="412755"/>
    <lineage>
        <taxon>unclassified sequences</taxon>
        <taxon>metagenomes</taxon>
        <taxon>ecological metagenomes</taxon>
    </lineage>
</organism>
<accession>X1Q7Z3</accession>
<feature type="non-terminal residue" evidence="2">
    <location>
        <position position="54"/>
    </location>
</feature>
<name>X1Q7Z3_9ZZZZ</name>
<keyword evidence="1" id="KW-1133">Transmembrane helix</keyword>
<protein>
    <submittedName>
        <fullName evidence="2">Uncharacterized protein</fullName>
    </submittedName>
</protein>
<reference evidence="2" key="1">
    <citation type="journal article" date="2014" name="Front. Microbiol.">
        <title>High frequency of phylogenetically diverse reductive dehalogenase-homologous genes in deep subseafloor sedimentary metagenomes.</title>
        <authorList>
            <person name="Kawai M."/>
            <person name="Futagami T."/>
            <person name="Toyoda A."/>
            <person name="Takaki Y."/>
            <person name="Nishi S."/>
            <person name="Hori S."/>
            <person name="Arai W."/>
            <person name="Tsubouchi T."/>
            <person name="Morono Y."/>
            <person name="Uchiyama I."/>
            <person name="Ito T."/>
            <person name="Fujiyama A."/>
            <person name="Inagaki F."/>
            <person name="Takami H."/>
        </authorList>
    </citation>
    <scope>NUCLEOTIDE SEQUENCE</scope>
    <source>
        <strain evidence="2">Expedition CK06-06</strain>
    </source>
</reference>
<dbReference type="EMBL" id="BARV01044939">
    <property type="protein sequence ID" value="GAI64602.1"/>
    <property type="molecule type" value="Genomic_DNA"/>
</dbReference>
<comment type="caution">
    <text evidence="2">The sequence shown here is derived from an EMBL/GenBank/DDBJ whole genome shotgun (WGS) entry which is preliminary data.</text>
</comment>
<dbReference type="AlphaFoldDB" id="X1Q7Z3"/>
<gene>
    <name evidence="2" type="ORF">S06H3_66172</name>
</gene>
<keyword evidence="1" id="KW-0472">Membrane</keyword>
<evidence type="ECO:0000313" key="2">
    <source>
        <dbReference type="EMBL" id="GAI64602.1"/>
    </source>
</evidence>